<dbReference type="AlphaFoldDB" id="A0AA88INW7"/>
<accession>A0AA88INW7</accession>
<evidence type="ECO:0000313" key="2">
    <source>
        <dbReference type="Proteomes" id="UP001187531"/>
    </source>
</evidence>
<name>A0AA88INW7_ARTSF</name>
<evidence type="ECO:0000313" key="1">
    <source>
        <dbReference type="EMBL" id="KAK2727321.1"/>
    </source>
</evidence>
<reference evidence="1" key="1">
    <citation type="submission" date="2023-07" db="EMBL/GenBank/DDBJ databases">
        <title>Chromosome-level genome assembly of Artemia franciscana.</title>
        <authorList>
            <person name="Jo E."/>
        </authorList>
    </citation>
    <scope>NUCLEOTIDE SEQUENCE</scope>
    <source>
        <tissue evidence="1">Whole body</tissue>
    </source>
</reference>
<dbReference type="Proteomes" id="UP001187531">
    <property type="component" value="Unassembled WGS sequence"/>
</dbReference>
<dbReference type="EMBL" id="JAVRJZ010000001">
    <property type="protein sequence ID" value="KAK2727321.1"/>
    <property type="molecule type" value="Genomic_DNA"/>
</dbReference>
<keyword evidence="2" id="KW-1185">Reference proteome</keyword>
<protein>
    <submittedName>
        <fullName evidence="1">Uncharacterized protein</fullName>
    </submittedName>
</protein>
<comment type="caution">
    <text evidence="1">The sequence shown here is derived from an EMBL/GenBank/DDBJ whole genome shotgun (WGS) entry which is preliminary data.</text>
</comment>
<gene>
    <name evidence="1" type="ORF">QYM36_007974</name>
</gene>
<sequence length="119" mass="13813">MLHIYNQVRRKLEDEHGANISGDLKGFMSAKNTIFHARCATCLAEPASQGDIQLGLDWKVTKRSEAFLARDSVDIDRVLIFATDENQRRLVIVDRWFVDGTFRVAPKQYKHLFYDSRLR</sequence>
<proteinExistence type="predicted"/>
<organism evidence="1 2">
    <name type="scientific">Artemia franciscana</name>
    <name type="common">Brine shrimp</name>
    <name type="synonym">Artemia sanfranciscana</name>
    <dbReference type="NCBI Taxonomy" id="6661"/>
    <lineage>
        <taxon>Eukaryota</taxon>
        <taxon>Metazoa</taxon>
        <taxon>Ecdysozoa</taxon>
        <taxon>Arthropoda</taxon>
        <taxon>Crustacea</taxon>
        <taxon>Branchiopoda</taxon>
        <taxon>Anostraca</taxon>
        <taxon>Artemiidae</taxon>
        <taxon>Artemia</taxon>
    </lineage>
</organism>